<reference evidence="2" key="1">
    <citation type="journal article" date="2019" name="PLoS Negl. Trop. Dis.">
        <title>Revisiting the worldwide diversity of Leptospira species in the environment.</title>
        <authorList>
            <person name="Vincent A.T."/>
            <person name="Schiettekatte O."/>
            <person name="Bourhy P."/>
            <person name="Veyrier F.J."/>
            <person name="Picardeau M."/>
        </authorList>
    </citation>
    <scope>NUCLEOTIDE SEQUENCE [LARGE SCALE GENOMIC DNA]</scope>
    <source>
        <strain evidence="2">201702451</strain>
    </source>
</reference>
<proteinExistence type="predicted"/>
<comment type="caution">
    <text evidence="2">The sequence shown here is derived from an EMBL/GenBank/DDBJ whole genome shotgun (WGS) entry which is preliminary data.</text>
</comment>
<keyword evidence="1" id="KW-0812">Transmembrane</keyword>
<protein>
    <submittedName>
        <fullName evidence="2">Uncharacterized protein</fullName>
    </submittedName>
</protein>
<accession>A0A4Z0ZWJ6</accession>
<organism evidence="2 3">
    <name type="scientific">Leptospira jelokensis</name>
    <dbReference type="NCBI Taxonomy" id="2484931"/>
    <lineage>
        <taxon>Bacteria</taxon>
        <taxon>Pseudomonadati</taxon>
        <taxon>Spirochaetota</taxon>
        <taxon>Spirochaetia</taxon>
        <taxon>Leptospirales</taxon>
        <taxon>Leptospiraceae</taxon>
        <taxon>Leptospira</taxon>
    </lineage>
</organism>
<dbReference type="NCBIfam" id="NF047432">
    <property type="entry name" value="LA_3334_fam"/>
    <property type="match status" value="1"/>
</dbReference>
<keyword evidence="1" id="KW-0472">Membrane</keyword>
<evidence type="ECO:0000313" key="2">
    <source>
        <dbReference type="EMBL" id="TGL58572.1"/>
    </source>
</evidence>
<dbReference type="EMBL" id="RQGH01000035">
    <property type="protein sequence ID" value="TGL58572.1"/>
    <property type="molecule type" value="Genomic_DNA"/>
</dbReference>
<evidence type="ECO:0000313" key="3">
    <source>
        <dbReference type="Proteomes" id="UP000297567"/>
    </source>
</evidence>
<gene>
    <name evidence="2" type="ORF">EHQ62_16885</name>
</gene>
<keyword evidence="1" id="KW-1133">Transmembrane helix</keyword>
<feature type="transmembrane region" description="Helical" evidence="1">
    <location>
        <begin position="7"/>
        <end position="24"/>
    </location>
</feature>
<sequence>MKAIFRSIFYVYLNFLMIVSIFPSEIELSSGDKFLGRFISEDERSILFKFQDKDYRIPKSEIVKFDRSKTGGDFSIGLSRVTLKDKSQIIGYLVEEGQENVILQSQLGFVNVEKSKISESELNREKNFALPKKFLVSTQESLNTFIGLGYGIYRSPNLNITLNQIFLNLEPAYLALNGNGRIGFQLDGIWGSNSDYKLNIFNGLVYYYNHYQFYENPKLDFYGKFGVGGNYVNTISDDGNRSGLNPLAMIELGWQGYKINDFQLRLGINTFCSFETKSTLCFSGPAIQGMLKF</sequence>
<dbReference type="AlphaFoldDB" id="A0A4Z0ZWJ6"/>
<name>A0A4Z0ZWJ6_9LEPT</name>
<dbReference type="RefSeq" id="WP_135645001.1">
    <property type="nucleotide sequence ID" value="NZ_RQGH01000035.1"/>
</dbReference>
<evidence type="ECO:0000256" key="1">
    <source>
        <dbReference type="SAM" id="Phobius"/>
    </source>
</evidence>
<keyword evidence="3" id="KW-1185">Reference proteome</keyword>
<dbReference type="Proteomes" id="UP000297567">
    <property type="component" value="Unassembled WGS sequence"/>
</dbReference>